<feature type="compositionally biased region" description="Polar residues" evidence="1">
    <location>
        <begin position="708"/>
        <end position="719"/>
    </location>
</feature>
<name>A0AAV9JGU6_9PEZI</name>
<dbReference type="GO" id="GO:0003677">
    <property type="term" value="F:DNA binding"/>
    <property type="evidence" value="ECO:0007669"/>
    <property type="project" value="InterPro"/>
</dbReference>
<accession>A0AAV9JGU6</accession>
<feature type="compositionally biased region" description="Acidic residues" evidence="1">
    <location>
        <begin position="553"/>
        <end position="562"/>
    </location>
</feature>
<dbReference type="Proteomes" id="UP001324427">
    <property type="component" value="Unassembled WGS sequence"/>
</dbReference>
<feature type="region of interest" description="Disordered" evidence="1">
    <location>
        <begin position="1"/>
        <end position="387"/>
    </location>
</feature>
<organism evidence="2 3">
    <name type="scientific">Oleoguttula mirabilis</name>
    <dbReference type="NCBI Taxonomy" id="1507867"/>
    <lineage>
        <taxon>Eukaryota</taxon>
        <taxon>Fungi</taxon>
        <taxon>Dikarya</taxon>
        <taxon>Ascomycota</taxon>
        <taxon>Pezizomycotina</taxon>
        <taxon>Dothideomycetes</taxon>
        <taxon>Dothideomycetidae</taxon>
        <taxon>Mycosphaerellales</taxon>
        <taxon>Teratosphaeriaceae</taxon>
        <taxon>Oleoguttula</taxon>
    </lineage>
</organism>
<feature type="compositionally biased region" description="Polar residues" evidence="1">
    <location>
        <begin position="218"/>
        <end position="242"/>
    </location>
</feature>
<feature type="compositionally biased region" description="Low complexity" evidence="1">
    <location>
        <begin position="116"/>
        <end position="128"/>
    </location>
</feature>
<comment type="caution">
    <text evidence="2">The sequence shown here is derived from an EMBL/GenBank/DDBJ whole genome shotgun (WGS) entry which is preliminary data.</text>
</comment>
<feature type="compositionally biased region" description="Polar residues" evidence="1">
    <location>
        <begin position="143"/>
        <end position="156"/>
    </location>
</feature>
<feature type="region of interest" description="Disordered" evidence="1">
    <location>
        <begin position="507"/>
        <end position="757"/>
    </location>
</feature>
<feature type="compositionally biased region" description="Acidic residues" evidence="1">
    <location>
        <begin position="8"/>
        <end position="24"/>
    </location>
</feature>
<evidence type="ECO:0000313" key="3">
    <source>
        <dbReference type="Proteomes" id="UP001324427"/>
    </source>
</evidence>
<feature type="compositionally biased region" description="Polar residues" evidence="1">
    <location>
        <begin position="277"/>
        <end position="292"/>
    </location>
</feature>
<keyword evidence="3" id="KW-1185">Reference proteome</keyword>
<dbReference type="SMART" id="SM00384">
    <property type="entry name" value="AT_hook"/>
    <property type="match status" value="2"/>
</dbReference>
<feature type="compositionally biased region" description="Basic and acidic residues" evidence="1">
    <location>
        <begin position="293"/>
        <end position="314"/>
    </location>
</feature>
<evidence type="ECO:0000256" key="1">
    <source>
        <dbReference type="SAM" id="MobiDB-lite"/>
    </source>
</evidence>
<feature type="compositionally biased region" description="Polar residues" evidence="1">
    <location>
        <begin position="80"/>
        <end position="90"/>
    </location>
</feature>
<feature type="region of interest" description="Disordered" evidence="1">
    <location>
        <begin position="450"/>
        <end position="471"/>
    </location>
</feature>
<feature type="compositionally biased region" description="Low complexity" evidence="1">
    <location>
        <begin position="720"/>
        <end position="735"/>
    </location>
</feature>
<feature type="compositionally biased region" description="Low complexity" evidence="1">
    <location>
        <begin position="201"/>
        <end position="211"/>
    </location>
</feature>
<evidence type="ECO:0000313" key="2">
    <source>
        <dbReference type="EMBL" id="KAK4544406.1"/>
    </source>
</evidence>
<feature type="compositionally biased region" description="Low complexity" evidence="1">
    <location>
        <begin position="324"/>
        <end position="346"/>
    </location>
</feature>
<sequence>MPPPILADSDDDGEDLILEPDGDQEASPALGNHDVPVPALDGTDEQSTGSTERLHNELRSAKRALFTASPKKMAMGAPVAQSSGSPTTQANKRRRTAALEPEAAASVRARVKRSKTTTYSTKRSSAAANDEGSFARLREDGQASMTSQPDANSSNGLPAGSMKAAFADHEPNVLFRDTGSTAVDNESSQQRMIERALSKGKTLSTSAAKLLSSDEPKSSSFPWSASEQTQSTKKAAPTSDQPASADDPPMQPDNVQSNPETYLQPSGTPANSAKLLQDQQAKANSPANNGEQSWKEILEATRRAQAVKDAETTKLRSSPRVEIAAPPAHAESPASPGLAPAPASVPKSTRGRKRKVQEEATDPLNSDDIAVGLPKERYKPRLSRRRATQIDEEPIDFSVRPEKAAKLKLTKTTAADMYTAENEPDPQHVECGGQTIDAAGSQRADKAEVIPAEASQKTCQRSVDQPYKGYDASGEAEVTNEEIFVKPKSKVKSSSKTKRSHTTIFEDHVDFAGSQRTPSLTQQQATRKMALNDAENETVAQGTQRKRWKIVNDDDGEEDELAVDPPKDHRKHTNDQTGLPEHQEEPPPKKRGRPAKIALNKKAKSAEKVLEDSDAEPEGEASEDEPEEEQPPKKKGRGRPSKAAAAKSSNAKQHPAKMAEVADQLTSQDQTAVGPLNVPETAPASPSPSKPRTPSMQAPTPSPEKLQASKTALTPQQKASPTSHSPLKSSSKVPLRVGLSKRQRIPPLLRMMKPPKR</sequence>
<feature type="compositionally biased region" description="Low complexity" evidence="1">
    <location>
        <begin position="641"/>
        <end position="652"/>
    </location>
</feature>
<dbReference type="InterPro" id="IPR017956">
    <property type="entry name" value="AT_hook_DNA-bd_motif"/>
</dbReference>
<reference evidence="2 3" key="1">
    <citation type="submission" date="2021-11" db="EMBL/GenBank/DDBJ databases">
        <title>Black yeast isolated from Biological Soil Crust.</title>
        <authorList>
            <person name="Kurbessoian T."/>
        </authorList>
    </citation>
    <scope>NUCLEOTIDE SEQUENCE [LARGE SCALE GENOMIC DNA]</scope>
    <source>
        <strain evidence="2 3">CCFEE 5522</strain>
    </source>
</reference>
<feature type="compositionally biased region" description="Basic residues" evidence="1">
    <location>
        <begin position="589"/>
        <end position="603"/>
    </location>
</feature>
<gene>
    <name evidence="2" type="ORF">LTR36_004297</name>
</gene>
<feature type="compositionally biased region" description="Polar residues" evidence="1">
    <location>
        <begin position="178"/>
        <end position="191"/>
    </location>
</feature>
<dbReference type="AlphaFoldDB" id="A0AAV9JGU6"/>
<proteinExistence type="predicted"/>
<dbReference type="EMBL" id="JAVFHQ010000025">
    <property type="protein sequence ID" value="KAK4544406.1"/>
    <property type="molecule type" value="Genomic_DNA"/>
</dbReference>
<feature type="compositionally biased region" description="Polar residues" evidence="1">
    <location>
        <begin position="253"/>
        <end position="271"/>
    </location>
</feature>
<protein>
    <submittedName>
        <fullName evidence="2">Uncharacterized protein</fullName>
    </submittedName>
</protein>
<feature type="compositionally biased region" description="Polar residues" evidence="1">
    <location>
        <begin position="514"/>
        <end position="526"/>
    </location>
</feature>
<feature type="compositionally biased region" description="Acidic residues" evidence="1">
    <location>
        <begin position="612"/>
        <end position="629"/>
    </location>
</feature>